<keyword evidence="5" id="KW-1185">Reference proteome</keyword>
<accession>A0ABR8FN56</accession>
<keyword evidence="1 3" id="KW-0853">WD repeat</keyword>
<evidence type="ECO:0000256" key="2">
    <source>
        <dbReference type="ARBA" id="ARBA00022737"/>
    </source>
</evidence>
<evidence type="ECO:0000313" key="4">
    <source>
        <dbReference type="EMBL" id="MBD2570161.1"/>
    </source>
</evidence>
<organism evidence="4 5">
    <name type="scientific">Anabaena lutea FACHB-196</name>
    <dbReference type="NCBI Taxonomy" id="2692881"/>
    <lineage>
        <taxon>Bacteria</taxon>
        <taxon>Bacillati</taxon>
        <taxon>Cyanobacteriota</taxon>
        <taxon>Cyanophyceae</taxon>
        <taxon>Nostocales</taxon>
        <taxon>Nostocaceae</taxon>
        <taxon>Anabaena</taxon>
    </lineage>
</organism>
<dbReference type="SUPFAM" id="SSF50998">
    <property type="entry name" value="Quinoprotein alcohol dehydrogenase-like"/>
    <property type="match status" value="1"/>
</dbReference>
<proteinExistence type="predicted"/>
<dbReference type="PANTHER" id="PTHR22847">
    <property type="entry name" value="WD40 REPEAT PROTEIN"/>
    <property type="match status" value="1"/>
</dbReference>
<evidence type="ECO:0000256" key="3">
    <source>
        <dbReference type="PROSITE-ProRule" id="PRU00221"/>
    </source>
</evidence>
<name>A0ABR8FN56_9NOST</name>
<dbReference type="EMBL" id="JACJST010000022">
    <property type="protein sequence ID" value="MBD2570161.1"/>
    <property type="molecule type" value="Genomic_DNA"/>
</dbReference>
<dbReference type="Proteomes" id="UP000640531">
    <property type="component" value="Unassembled WGS sequence"/>
</dbReference>
<dbReference type="RefSeq" id="WP_190717658.1">
    <property type="nucleotide sequence ID" value="NZ_JACJST010000022.1"/>
</dbReference>
<comment type="caution">
    <text evidence="4">The sequence shown here is derived from an EMBL/GenBank/DDBJ whole genome shotgun (WGS) entry which is preliminary data.</text>
</comment>
<reference evidence="4 5" key="1">
    <citation type="journal article" date="2020" name="ISME J.">
        <title>Comparative genomics reveals insights into cyanobacterial evolution and habitat adaptation.</title>
        <authorList>
            <person name="Chen M.Y."/>
            <person name="Teng W.K."/>
            <person name="Zhao L."/>
            <person name="Hu C.X."/>
            <person name="Zhou Y.K."/>
            <person name="Han B.P."/>
            <person name="Song L.R."/>
            <person name="Shu W.S."/>
        </authorList>
    </citation>
    <scope>NUCLEOTIDE SEQUENCE [LARGE SCALE GENOMIC DNA]</scope>
    <source>
        <strain evidence="4 5">FACHB-196</strain>
    </source>
</reference>
<dbReference type="PROSITE" id="PS50082">
    <property type="entry name" value="WD_REPEATS_2"/>
    <property type="match status" value="1"/>
</dbReference>
<dbReference type="InterPro" id="IPR015943">
    <property type="entry name" value="WD40/YVTN_repeat-like_dom_sf"/>
</dbReference>
<feature type="repeat" description="WD" evidence="3">
    <location>
        <begin position="293"/>
        <end position="324"/>
    </location>
</feature>
<dbReference type="SMART" id="SM00320">
    <property type="entry name" value="WD40"/>
    <property type="match status" value="3"/>
</dbReference>
<dbReference type="Gene3D" id="2.130.10.10">
    <property type="entry name" value="YVTN repeat-like/Quinoprotein amine dehydrogenase"/>
    <property type="match status" value="1"/>
</dbReference>
<dbReference type="PROSITE" id="PS50294">
    <property type="entry name" value="WD_REPEATS_REGION"/>
    <property type="match status" value="1"/>
</dbReference>
<dbReference type="InterPro" id="IPR001680">
    <property type="entry name" value="WD40_rpt"/>
</dbReference>
<sequence>MKRIHEICGKSALKPNYFSISTDNRTLITNAHSLVSGEDQYENVNFWDLATGELIRVFDFRHDHISFGCNERWLLGIVYNANAIITLNLTTEEYNLFVDAAPSCLSVKENNISPLAISPYEPIFVCGDFVYNSPQTGNIKVYNLLAEPISQEIGSIRLPVQKFRWNPQEYPACNSSVLISPDSKVMLSQTVLTHYGFHHLWDLQTGELIRTFDVLSCGLAECLAVNKMGQILACGWRLGQIQIWDILTGNTICSIDGHLPVTMTMNGRLLTYCNIESKIVVWDIESNQELWTLNNSSTKIERITISPDGKWAASYNQDQTIEIWCSV</sequence>
<dbReference type="PANTHER" id="PTHR22847:SF637">
    <property type="entry name" value="WD REPEAT DOMAIN 5B"/>
    <property type="match status" value="1"/>
</dbReference>
<keyword evidence="2" id="KW-0677">Repeat</keyword>
<evidence type="ECO:0000313" key="5">
    <source>
        <dbReference type="Proteomes" id="UP000640531"/>
    </source>
</evidence>
<evidence type="ECO:0000256" key="1">
    <source>
        <dbReference type="ARBA" id="ARBA00022574"/>
    </source>
</evidence>
<protein>
    <submittedName>
        <fullName evidence="4">Uncharacterized protein</fullName>
    </submittedName>
</protein>
<dbReference type="InterPro" id="IPR011047">
    <property type="entry name" value="Quinoprotein_ADH-like_sf"/>
</dbReference>
<gene>
    <name evidence="4" type="ORF">H6G59_20130</name>
</gene>